<sequence length="567" mass="65290">MHRSGTSALTRVLNLVGCDLPKTVMPAHPTNETGHWEPTPIAQLNDRILTSAGTKWDDWLEFTSHQLNSSQIDRFREEAIATLEQEFGDSRLFVLKEPRICRLAPFWIETLQHAGIRPLVITPVRNPLEVAASLQKRNGFDPSYGHLLWLRHMLDAEFTSRGVSRYFTSYDRLLTVWSAVLKDAESTLEISWPRMSGEASMEIDAFLSERYRHHKETPERVLENPALSTWLRETFTIFDRWARSREQPEDFAALDQLRGELNAAAPAFADLIARGREADLKTRKLAEANAQLSQMENSLEQHRYETKRATAELTSAREELNRITVHRGEMEKLAEGFKEHTELLLADLRERRKLENASHLQLKDREEALLIVQKQMAEATEALVLTRTQATEAQSSVDALRKDLAAQRQSHAQEIERMTRETAKIRNENDNEIRKLKAEIERAKAERDKLQTRLKERFEEITTLTRLLQQHEQRTNRFSQIRQLPGTTRRIVRAAGKRRHWANLWHRIRYAGALGRLERSGIFDENWYLSENPDVSARGVDPALHYIRFGAAEGRQPSATAAPGQLA</sequence>
<evidence type="ECO:0000313" key="2">
    <source>
        <dbReference type="EMBL" id="KXF76575.1"/>
    </source>
</evidence>
<evidence type="ECO:0000256" key="1">
    <source>
        <dbReference type="SAM" id="Coils"/>
    </source>
</evidence>
<dbReference type="Proteomes" id="UP000070107">
    <property type="component" value="Unassembled WGS sequence"/>
</dbReference>
<gene>
    <name evidence="2" type="ORF">ATN84_10975</name>
</gene>
<dbReference type="EMBL" id="LNTU01000023">
    <property type="protein sequence ID" value="KXF76575.1"/>
    <property type="molecule type" value="Genomic_DNA"/>
</dbReference>
<protein>
    <recommendedName>
        <fullName evidence="4">Sulfotransferase domain-containing protein</fullName>
    </recommendedName>
</protein>
<keyword evidence="3" id="KW-1185">Reference proteome</keyword>
<proteinExistence type="predicted"/>
<feature type="coiled-coil region" evidence="1">
    <location>
        <begin position="401"/>
        <end position="460"/>
    </location>
</feature>
<dbReference type="SUPFAM" id="SSF52540">
    <property type="entry name" value="P-loop containing nucleoside triphosphate hydrolases"/>
    <property type="match status" value="1"/>
</dbReference>
<evidence type="ECO:0008006" key="4">
    <source>
        <dbReference type="Google" id="ProtNLM"/>
    </source>
</evidence>
<dbReference type="AlphaFoldDB" id="A0A135HTP9"/>
<dbReference type="STRING" id="1494590.ATN84_10975"/>
<accession>A0A135HTP9</accession>
<dbReference type="InterPro" id="IPR027417">
    <property type="entry name" value="P-loop_NTPase"/>
</dbReference>
<comment type="caution">
    <text evidence="2">The sequence shown here is derived from an EMBL/GenBank/DDBJ whole genome shotgun (WGS) entry which is preliminary data.</text>
</comment>
<organism evidence="2 3">
    <name type="scientific">Paramesorhizobium deserti</name>
    <dbReference type="NCBI Taxonomy" id="1494590"/>
    <lineage>
        <taxon>Bacteria</taxon>
        <taxon>Pseudomonadati</taxon>
        <taxon>Pseudomonadota</taxon>
        <taxon>Alphaproteobacteria</taxon>
        <taxon>Hyphomicrobiales</taxon>
        <taxon>Phyllobacteriaceae</taxon>
        <taxon>Paramesorhizobium</taxon>
    </lineage>
</organism>
<reference evidence="2 3" key="1">
    <citation type="submission" date="2015-11" db="EMBL/GenBank/DDBJ databases">
        <title>Draft genome sequence of Paramesorhizobium deserti A-3-E, a strain highly resistant to diverse beta-lactam antibiotics.</title>
        <authorList>
            <person name="Lv R."/>
            <person name="Yang X."/>
            <person name="Fang N."/>
            <person name="Guo J."/>
            <person name="Luo X."/>
            <person name="Peng F."/>
            <person name="Yang R."/>
            <person name="Cui Y."/>
            <person name="Fang C."/>
            <person name="Song Y."/>
        </authorList>
    </citation>
    <scope>NUCLEOTIDE SEQUENCE [LARGE SCALE GENOMIC DNA]</scope>
    <source>
        <strain evidence="2 3">A-3-E</strain>
    </source>
</reference>
<feature type="coiled-coil region" evidence="1">
    <location>
        <begin position="278"/>
        <end position="319"/>
    </location>
</feature>
<dbReference type="Gene3D" id="3.40.50.300">
    <property type="entry name" value="P-loop containing nucleotide triphosphate hydrolases"/>
    <property type="match status" value="1"/>
</dbReference>
<evidence type="ECO:0000313" key="3">
    <source>
        <dbReference type="Proteomes" id="UP000070107"/>
    </source>
</evidence>
<name>A0A135HTP9_9HYPH</name>
<keyword evidence="1" id="KW-0175">Coiled coil</keyword>